<evidence type="ECO:0000313" key="5">
    <source>
        <dbReference type="EMBL" id="RVW10224.1"/>
    </source>
</evidence>
<comment type="subcellular location">
    <subcellularLocation>
        <location evidence="1">Membrane</location>
    </subcellularLocation>
</comment>
<evidence type="ECO:0000313" key="6">
    <source>
        <dbReference type="Proteomes" id="UP000286208"/>
    </source>
</evidence>
<dbReference type="Proteomes" id="UP000286208">
    <property type="component" value="Unassembled WGS sequence"/>
</dbReference>
<dbReference type="PANTHER" id="PTHR37042">
    <property type="entry name" value="OUTER MEMBRANE PROTEIN RV1973"/>
    <property type="match status" value="1"/>
</dbReference>
<dbReference type="OrthoDB" id="4578017at2"/>
<keyword evidence="4" id="KW-1133">Transmembrane helix</keyword>
<reference evidence="5 6" key="1">
    <citation type="submission" date="2018-11" db="EMBL/GenBank/DDBJ databases">
        <title>Rhodococcus spongicola sp. nov. and Rhodococcus xishaensis sp. nov. from marine sponges.</title>
        <authorList>
            <person name="Li L."/>
            <person name="Lin H.W."/>
        </authorList>
    </citation>
    <scope>NUCLEOTIDE SEQUENCE [LARGE SCALE GENOMIC DNA]</scope>
    <source>
        <strain evidence="5 6">CCTCC AB2014297</strain>
    </source>
</reference>
<feature type="region of interest" description="Disordered" evidence="3">
    <location>
        <begin position="1"/>
        <end position="45"/>
    </location>
</feature>
<dbReference type="EMBL" id="RKLP01000003">
    <property type="protein sequence ID" value="RVW10224.1"/>
    <property type="molecule type" value="Genomic_DNA"/>
</dbReference>
<comment type="caution">
    <text evidence="5">The sequence shown here is derived from an EMBL/GenBank/DDBJ whole genome shotgun (WGS) entry which is preliminary data.</text>
</comment>
<dbReference type="GO" id="GO:0016020">
    <property type="term" value="C:membrane"/>
    <property type="evidence" value="ECO:0007669"/>
    <property type="project" value="UniProtKB-SubCell"/>
</dbReference>
<feature type="compositionally biased region" description="Low complexity" evidence="3">
    <location>
        <begin position="29"/>
        <end position="45"/>
    </location>
</feature>
<evidence type="ECO:0000256" key="4">
    <source>
        <dbReference type="SAM" id="Phobius"/>
    </source>
</evidence>
<evidence type="ECO:0000256" key="3">
    <source>
        <dbReference type="SAM" id="MobiDB-lite"/>
    </source>
</evidence>
<feature type="transmembrane region" description="Helical" evidence="4">
    <location>
        <begin position="103"/>
        <end position="123"/>
    </location>
</feature>
<keyword evidence="2 4" id="KW-0472">Membrane</keyword>
<proteinExistence type="predicted"/>
<keyword evidence="6" id="KW-1185">Reference proteome</keyword>
<evidence type="ECO:0000256" key="2">
    <source>
        <dbReference type="ARBA" id="ARBA00023136"/>
    </source>
</evidence>
<dbReference type="AlphaFoldDB" id="A0A438BGV9"/>
<gene>
    <name evidence="5" type="ORF">EGT67_08480</name>
</gene>
<evidence type="ECO:0000256" key="1">
    <source>
        <dbReference type="ARBA" id="ARBA00004370"/>
    </source>
</evidence>
<sequence>MPPIRRNTRLNTPQRRPKIAGTSGRPGTDESPVSSSTPVDSTLVEAPEVETVAAARAAVAEQSPAAEARPAVATDTVAHTGAEGASAEPEAPGGRGGRLGWRLVAVLGAAAVVAAAFAAVAAFRPGAQVSNTAYVDIATTSEVTEATRAALTTLYAYAPDFVDQYPDRARGVLTENMRAEFDKTVDPTVSAVKQSGTSTTVELSDVGVKVLDGDRAELIVNMTVSAEANGVAQDSASGPLIVQMEKVDGVWLLSDIADQ</sequence>
<dbReference type="PANTHER" id="PTHR37042:SF4">
    <property type="entry name" value="OUTER MEMBRANE PROTEIN RV1973"/>
    <property type="match status" value="1"/>
</dbReference>
<name>A0A438BGV9_9NOCA</name>
<organism evidence="5 6">
    <name type="scientific">Prescottella agglutinans</name>
    <dbReference type="NCBI Taxonomy" id="1644129"/>
    <lineage>
        <taxon>Bacteria</taxon>
        <taxon>Bacillati</taxon>
        <taxon>Actinomycetota</taxon>
        <taxon>Actinomycetes</taxon>
        <taxon>Mycobacteriales</taxon>
        <taxon>Nocardiaceae</taxon>
        <taxon>Prescottella</taxon>
    </lineage>
</organism>
<keyword evidence="4" id="KW-0812">Transmembrane</keyword>
<accession>A0A438BGV9</accession>
<protein>
    <submittedName>
        <fullName evidence="5">Mammalian cell entry protein</fullName>
    </submittedName>
</protein>